<dbReference type="Gramene" id="TuG1812G0600000591.01.T01">
    <property type="protein sequence ID" value="TuG1812G0600000591.01.T01"/>
    <property type="gene ID" value="TuG1812G0600000591.01"/>
</dbReference>
<evidence type="ECO:0000313" key="3">
    <source>
        <dbReference type="Proteomes" id="UP000015106"/>
    </source>
</evidence>
<evidence type="ECO:0000259" key="1">
    <source>
        <dbReference type="Pfam" id="PF00134"/>
    </source>
</evidence>
<reference evidence="2" key="3">
    <citation type="submission" date="2022-06" db="UniProtKB">
        <authorList>
            <consortium name="EnsemblPlants"/>
        </authorList>
    </citation>
    <scope>IDENTIFICATION</scope>
</reference>
<dbReference type="EnsemblPlants" id="TuG1812G0600000591.01.T01">
    <property type="protein sequence ID" value="TuG1812G0600000591.01.T01"/>
    <property type="gene ID" value="TuG1812G0600000591.01"/>
</dbReference>
<dbReference type="Gene3D" id="1.10.472.10">
    <property type="entry name" value="Cyclin-like"/>
    <property type="match status" value="1"/>
</dbReference>
<reference evidence="3" key="1">
    <citation type="journal article" date="2013" name="Nature">
        <title>Draft genome of the wheat A-genome progenitor Triticum urartu.</title>
        <authorList>
            <person name="Ling H.Q."/>
            <person name="Zhao S."/>
            <person name="Liu D."/>
            <person name="Wang J."/>
            <person name="Sun H."/>
            <person name="Zhang C."/>
            <person name="Fan H."/>
            <person name="Li D."/>
            <person name="Dong L."/>
            <person name="Tao Y."/>
            <person name="Gao C."/>
            <person name="Wu H."/>
            <person name="Li Y."/>
            <person name="Cui Y."/>
            <person name="Guo X."/>
            <person name="Zheng S."/>
            <person name="Wang B."/>
            <person name="Yu K."/>
            <person name="Liang Q."/>
            <person name="Yang W."/>
            <person name="Lou X."/>
            <person name="Chen J."/>
            <person name="Feng M."/>
            <person name="Jian J."/>
            <person name="Zhang X."/>
            <person name="Luo G."/>
            <person name="Jiang Y."/>
            <person name="Liu J."/>
            <person name="Wang Z."/>
            <person name="Sha Y."/>
            <person name="Zhang B."/>
            <person name="Wu H."/>
            <person name="Tang D."/>
            <person name="Shen Q."/>
            <person name="Xue P."/>
            <person name="Zou S."/>
            <person name="Wang X."/>
            <person name="Liu X."/>
            <person name="Wang F."/>
            <person name="Yang Y."/>
            <person name="An X."/>
            <person name="Dong Z."/>
            <person name="Zhang K."/>
            <person name="Zhang X."/>
            <person name="Luo M.C."/>
            <person name="Dvorak J."/>
            <person name="Tong Y."/>
            <person name="Wang J."/>
            <person name="Yang H."/>
            <person name="Li Z."/>
            <person name="Wang D."/>
            <person name="Zhang A."/>
            <person name="Wang J."/>
        </authorList>
    </citation>
    <scope>NUCLEOTIDE SEQUENCE</scope>
    <source>
        <strain evidence="3">cv. G1812</strain>
    </source>
</reference>
<proteinExistence type="predicted"/>
<evidence type="ECO:0000313" key="2">
    <source>
        <dbReference type="EnsemblPlants" id="TuG1812G0600000591.01.T01"/>
    </source>
</evidence>
<feature type="domain" description="Cyclin N-terminal" evidence="1">
    <location>
        <begin position="45"/>
        <end position="83"/>
    </location>
</feature>
<dbReference type="SUPFAM" id="SSF47954">
    <property type="entry name" value="Cyclin-like"/>
    <property type="match status" value="1"/>
</dbReference>
<accession>A0A8R7UNE5</accession>
<protein>
    <recommendedName>
        <fullName evidence="1">Cyclin N-terminal domain-containing protein</fullName>
    </recommendedName>
</protein>
<dbReference type="Proteomes" id="UP000015106">
    <property type="component" value="Chromosome 6"/>
</dbReference>
<reference evidence="2" key="2">
    <citation type="submission" date="2018-03" db="EMBL/GenBank/DDBJ databases">
        <title>The Triticum urartu genome reveals the dynamic nature of wheat genome evolution.</title>
        <authorList>
            <person name="Ling H."/>
            <person name="Ma B."/>
            <person name="Shi X."/>
            <person name="Liu H."/>
            <person name="Dong L."/>
            <person name="Sun H."/>
            <person name="Cao Y."/>
            <person name="Gao Q."/>
            <person name="Zheng S."/>
            <person name="Li Y."/>
            <person name="Yu Y."/>
            <person name="Du H."/>
            <person name="Qi M."/>
            <person name="Li Y."/>
            <person name="Yu H."/>
            <person name="Cui Y."/>
            <person name="Wang N."/>
            <person name="Chen C."/>
            <person name="Wu H."/>
            <person name="Zhao Y."/>
            <person name="Zhang J."/>
            <person name="Li Y."/>
            <person name="Zhou W."/>
            <person name="Zhang B."/>
            <person name="Hu W."/>
            <person name="Eijk M."/>
            <person name="Tang J."/>
            <person name="Witsenboer H."/>
            <person name="Zhao S."/>
            <person name="Li Z."/>
            <person name="Zhang A."/>
            <person name="Wang D."/>
            <person name="Liang C."/>
        </authorList>
    </citation>
    <scope>NUCLEOTIDE SEQUENCE [LARGE SCALE GENOMIC DNA]</scope>
    <source>
        <strain evidence="2">cv. G1812</strain>
    </source>
</reference>
<dbReference type="InterPro" id="IPR006671">
    <property type="entry name" value="Cyclin_N"/>
</dbReference>
<name>A0A8R7UNE5_TRIUA</name>
<dbReference type="AlphaFoldDB" id="A0A8R7UNE5"/>
<keyword evidence="3" id="KW-1185">Reference proteome</keyword>
<sequence length="105" mass="12588">MKELKEIHMEDTEEEEMHDIDSCDFGNSLAVVEYVDEIYSFYRRTEVHYKFELLGEILFLTVNIIDRYLARENVARKKLLLLLLQVYGTCRDNTNSIYFFVLCFD</sequence>
<dbReference type="Pfam" id="PF00134">
    <property type="entry name" value="Cyclin_N"/>
    <property type="match status" value="1"/>
</dbReference>
<dbReference type="InterPro" id="IPR036915">
    <property type="entry name" value="Cyclin-like_sf"/>
</dbReference>
<organism evidence="2 3">
    <name type="scientific">Triticum urartu</name>
    <name type="common">Red wild einkorn</name>
    <name type="synonym">Crithodium urartu</name>
    <dbReference type="NCBI Taxonomy" id="4572"/>
    <lineage>
        <taxon>Eukaryota</taxon>
        <taxon>Viridiplantae</taxon>
        <taxon>Streptophyta</taxon>
        <taxon>Embryophyta</taxon>
        <taxon>Tracheophyta</taxon>
        <taxon>Spermatophyta</taxon>
        <taxon>Magnoliopsida</taxon>
        <taxon>Liliopsida</taxon>
        <taxon>Poales</taxon>
        <taxon>Poaceae</taxon>
        <taxon>BOP clade</taxon>
        <taxon>Pooideae</taxon>
        <taxon>Triticodae</taxon>
        <taxon>Triticeae</taxon>
        <taxon>Triticinae</taxon>
        <taxon>Triticum</taxon>
    </lineage>
</organism>